<accession>A0A426UYN9</accession>
<dbReference type="Proteomes" id="UP000277256">
    <property type="component" value="Unassembled WGS sequence"/>
</dbReference>
<dbReference type="OrthoDB" id="5524878at2"/>
<protein>
    <recommendedName>
        <fullName evidence="4">YwqJ-like deaminase</fullName>
    </recommendedName>
</protein>
<comment type="caution">
    <text evidence="2">The sequence shown here is derived from an EMBL/GenBank/DDBJ whole genome shotgun (WGS) entry which is preliminary data.</text>
</comment>
<evidence type="ECO:0000256" key="1">
    <source>
        <dbReference type="SAM" id="MobiDB-lite"/>
    </source>
</evidence>
<dbReference type="InterPro" id="IPR025968">
    <property type="entry name" value="YwqJ_deaminase"/>
</dbReference>
<evidence type="ECO:0008006" key="4">
    <source>
        <dbReference type="Google" id="ProtNLM"/>
    </source>
</evidence>
<reference evidence="2 3" key="1">
    <citation type="submission" date="2018-12" db="EMBL/GenBank/DDBJ databases">
        <title>Glycomyces sp. YIM 121974 draft genome.</title>
        <authorList>
            <person name="Li Q."/>
        </authorList>
    </citation>
    <scope>NUCLEOTIDE SEQUENCE [LARGE SCALE GENOMIC DNA]</scope>
    <source>
        <strain evidence="2 3">YIM 121974</strain>
    </source>
</reference>
<sequence length="202" mass="22592">MARKRVRANRAASEAGSGLISRILKRADIFRFGKGRSPDVPGTSRTPDYPNSIDADRAKLNQQLRERYDRIMDKDGPDYQTNRERGPVLSGILDRKTGKVHFGQNHADPPDDLHPSIQARLDARNADIESGRVPTPEFLNKPGSHSEVYAWNEALKDRPDAKPEDLIVDNIRLKGSKKGEFIECCANCSSIVEGIDGWDRKS</sequence>
<dbReference type="AlphaFoldDB" id="A0A426UYN9"/>
<dbReference type="RefSeq" id="WP_125248196.1">
    <property type="nucleotide sequence ID" value="NZ_RSEB01000003.1"/>
</dbReference>
<dbReference type="Pfam" id="PF14431">
    <property type="entry name" value="YwqJ-deaminase"/>
    <property type="match status" value="1"/>
</dbReference>
<organism evidence="2 3">
    <name type="scientific">Glycomyces terrestris</name>
    <dbReference type="NCBI Taxonomy" id="2493553"/>
    <lineage>
        <taxon>Bacteria</taxon>
        <taxon>Bacillati</taxon>
        <taxon>Actinomycetota</taxon>
        <taxon>Actinomycetes</taxon>
        <taxon>Glycomycetales</taxon>
        <taxon>Glycomycetaceae</taxon>
        <taxon>Glycomyces</taxon>
    </lineage>
</organism>
<gene>
    <name evidence="2" type="ORF">EIW28_13480</name>
</gene>
<proteinExistence type="predicted"/>
<evidence type="ECO:0000313" key="2">
    <source>
        <dbReference type="EMBL" id="RRR99687.1"/>
    </source>
</evidence>
<evidence type="ECO:0000313" key="3">
    <source>
        <dbReference type="Proteomes" id="UP000277256"/>
    </source>
</evidence>
<dbReference type="EMBL" id="RSEB01000003">
    <property type="protein sequence ID" value="RRR99687.1"/>
    <property type="molecule type" value="Genomic_DNA"/>
</dbReference>
<feature type="region of interest" description="Disordered" evidence="1">
    <location>
        <begin position="32"/>
        <end position="57"/>
    </location>
</feature>
<name>A0A426UYN9_9ACTN</name>
<keyword evidence="3" id="KW-1185">Reference proteome</keyword>